<dbReference type="Proteomes" id="UP001054889">
    <property type="component" value="Unassembled WGS sequence"/>
</dbReference>
<reference evidence="6" key="2">
    <citation type="submission" date="2021-12" db="EMBL/GenBank/DDBJ databases">
        <title>Resequencing data analysis of finger millet.</title>
        <authorList>
            <person name="Hatakeyama M."/>
            <person name="Aluri S."/>
            <person name="Balachadran M.T."/>
            <person name="Sivarajan S.R."/>
            <person name="Poveda L."/>
            <person name="Shimizu-Inatsugi R."/>
            <person name="Schlapbach R."/>
            <person name="Sreeman S.M."/>
            <person name="Shimizu K.K."/>
        </authorList>
    </citation>
    <scope>NUCLEOTIDE SEQUENCE</scope>
</reference>
<dbReference type="InterPro" id="IPR005786">
    <property type="entry name" value="B_amino_transII"/>
</dbReference>
<accession>A0AAV5FED8</accession>
<dbReference type="PANTHER" id="PTHR42825:SF2">
    <property type="entry name" value="BRANCHED-CHAIN-AMINO-ACID AMINOTRANSFERASE 3, CHLOROPLASTIC-RELATED"/>
    <property type="match status" value="1"/>
</dbReference>
<dbReference type="GO" id="GO:0004084">
    <property type="term" value="F:branched-chain-amino-acid transaminase activity"/>
    <property type="evidence" value="ECO:0007669"/>
    <property type="project" value="InterPro"/>
</dbReference>
<comment type="similarity">
    <text evidence="2">Belongs to the class-IV pyridoxal-phosphate-dependent aminotransferase family.</text>
</comment>
<evidence type="ECO:0000256" key="1">
    <source>
        <dbReference type="ARBA" id="ARBA00001933"/>
    </source>
</evidence>
<dbReference type="InterPro" id="IPR043132">
    <property type="entry name" value="BCAT-like_C"/>
</dbReference>
<keyword evidence="7" id="KW-1185">Reference proteome</keyword>
<evidence type="ECO:0000313" key="7">
    <source>
        <dbReference type="Proteomes" id="UP001054889"/>
    </source>
</evidence>
<comment type="caution">
    <text evidence="6">The sequence shown here is derived from an EMBL/GenBank/DDBJ whole genome shotgun (WGS) entry which is preliminary data.</text>
</comment>
<evidence type="ECO:0000256" key="4">
    <source>
        <dbReference type="ARBA" id="ARBA00022679"/>
    </source>
</evidence>
<dbReference type="EMBL" id="BQKI01000084">
    <property type="protein sequence ID" value="GJN33156.1"/>
    <property type="molecule type" value="Genomic_DNA"/>
</dbReference>
<dbReference type="InterPro" id="IPR043131">
    <property type="entry name" value="BCAT-like_N"/>
</dbReference>
<keyword evidence="4" id="KW-0808">Transferase</keyword>
<keyword evidence="5" id="KW-0663">Pyridoxal phosphate</keyword>
<proteinExistence type="inferred from homology"/>
<dbReference type="Gene3D" id="3.20.10.10">
    <property type="entry name" value="D-amino Acid Aminotransferase, subunit A, domain 2"/>
    <property type="match status" value="1"/>
</dbReference>
<evidence type="ECO:0000313" key="6">
    <source>
        <dbReference type="EMBL" id="GJN33156.1"/>
    </source>
</evidence>
<dbReference type="SUPFAM" id="SSF56752">
    <property type="entry name" value="D-aminoacid aminotransferase-like PLP-dependent enzymes"/>
    <property type="match status" value="1"/>
</dbReference>
<sequence length="273" mass="29944">MCPCFKPCSDDFTLRRETSEIVDLDWGNLGFGIIQTDYECVAKCGSDEIFSKGEVKPFGPITRSPCAARVLNYGQGLFEGLKAFTRTDGSILLSRPEVAITRMRNGVERMCVAAPYQFVDAVHVLANKRWKGLCSVNLIVQDQFHHASLGGTGGVKPIGNYASVLEVQNITKEKGYSGVLYLDVVHNKYLQEVSLCNYFSVKGNIMSVPATKGTILPCITRNSIIEVAQSKGFKVTEHLISVHELLDADEVLCTGTAVVVSPLGNITYLEKRL</sequence>
<dbReference type="Gene3D" id="3.30.470.10">
    <property type="match status" value="1"/>
</dbReference>
<dbReference type="GO" id="GO:0009507">
    <property type="term" value="C:chloroplast"/>
    <property type="evidence" value="ECO:0007669"/>
    <property type="project" value="TreeGrafter"/>
</dbReference>
<evidence type="ECO:0000256" key="5">
    <source>
        <dbReference type="ARBA" id="ARBA00022898"/>
    </source>
</evidence>
<evidence type="ECO:0008006" key="8">
    <source>
        <dbReference type="Google" id="ProtNLM"/>
    </source>
</evidence>
<name>A0AAV5FED8_ELECO</name>
<dbReference type="AlphaFoldDB" id="A0AAV5FED8"/>
<reference evidence="6" key="1">
    <citation type="journal article" date="2018" name="DNA Res.">
        <title>Multiple hybrid de novo genome assembly of finger millet, an orphan allotetraploid crop.</title>
        <authorList>
            <person name="Hatakeyama M."/>
            <person name="Aluri S."/>
            <person name="Balachadran M.T."/>
            <person name="Sivarajan S.R."/>
            <person name="Patrignani A."/>
            <person name="Gruter S."/>
            <person name="Poveda L."/>
            <person name="Shimizu-Inatsugi R."/>
            <person name="Baeten J."/>
            <person name="Francoijs K.J."/>
            <person name="Nataraja K.N."/>
            <person name="Reddy Y.A.N."/>
            <person name="Phadnis S."/>
            <person name="Ravikumar R.L."/>
            <person name="Schlapbach R."/>
            <person name="Sreeman S.M."/>
            <person name="Shimizu K.K."/>
        </authorList>
    </citation>
    <scope>NUCLEOTIDE SEQUENCE</scope>
</reference>
<dbReference type="PANTHER" id="PTHR42825">
    <property type="entry name" value="AMINO ACID AMINOTRANSFERASE"/>
    <property type="match status" value="1"/>
</dbReference>
<gene>
    <name evidence="6" type="primary">gb21723</name>
    <name evidence="6" type="ORF">PR202_gb21723</name>
</gene>
<dbReference type="GO" id="GO:0009081">
    <property type="term" value="P:branched-chain amino acid metabolic process"/>
    <property type="evidence" value="ECO:0007669"/>
    <property type="project" value="InterPro"/>
</dbReference>
<dbReference type="Pfam" id="PF01063">
    <property type="entry name" value="Aminotran_4"/>
    <property type="match status" value="1"/>
</dbReference>
<evidence type="ECO:0000256" key="3">
    <source>
        <dbReference type="ARBA" id="ARBA00022576"/>
    </source>
</evidence>
<protein>
    <recommendedName>
        <fullName evidence="8">Branched-chain-amino-acid transaminase</fullName>
    </recommendedName>
</protein>
<evidence type="ECO:0000256" key="2">
    <source>
        <dbReference type="ARBA" id="ARBA00009320"/>
    </source>
</evidence>
<keyword evidence="3" id="KW-0032">Aminotransferase</keyword>
<dbReference type="InterPro" id="IPR001544">
    <property type="entry name" value="Aminotrans_IV"/>
</dbReference>
<organism evidence="6 7">
    <name type="scientific">Eleusine coracana subsp. coracana</name>
    <dbReference type="NCBI Taxonomy" id="191504"/>
    <lineage>
        <taxon>Eukaryota</taxon>
        <taxon>Viridiplantae</taxon>
        <taxon>Streptophyta</taxon>
        <taxon>Embryophyta</taxon>
        <taxon>Tracheophyta</taxon>
        <taxon>Spermatophyta</taxon>
        <taxon>Magnoliopsida</taxon>
        <taxon>Liliopsida</taxon>
        <taxon>Poales</taxon>
        <taxon>Poaceae</taxon>
        <taxon>PACMAD clade</taxon>
        <taxon>Chloridoideae</taxon>
        <taxon>Cynodonteae</taxon>
        <taxon>Eleusininae</taxon>
        <taxon>Eleusine</taxon>
    </lineage>
</organism>
<dbReference type="InterPro" id="IPR036038">
    <property type="entry name" value="Aminotransferase-like"/>
</dbReference>
<comment type="cofactor">
    <cofactor evidence="1">
        <name>pyridoxal 5'-phosphate</name>
        <dbReference type="ChEBI" id="CHEBI:597326"/>
    </cofactor>
</comment>